<accession>A0A7W9S4C6</accession>
<dbReference type="AlphaFoldDB" id="A0A7W9S4C6"/>
<keyword evidence="2" id="KW-1185">Reference proteome</keyword>
<evidence type="ECO:0000313" key="1">
    <source>
        <dbReference type="EMBL" id="MBB6013600.1"/>
    </source>
</evidence>
<proteinExistence type="predicted"/>
<gene>
    <name evidence="1" type="ORF">HNR59_002989</name>
</gene>
<dbReference type="EMBL" id="JACHEU010000002">
    <property type="protein sequence ID" value="MBB6013600.1"/>
    <property type="molecule type" value="Genomic_DNA"/>
</dbReference>
<name>A0A7W9S4C6_9HYPH</name>
<reference evidence="1 2" key="1">
    <citation type="submission" date="2020-08" db="EMBL/GenBank/DDBJ databases">
        <title>Genomic Encyclopedia of Type Strains, Phase IV (KMG-IV): sequencing the most valuable type-strain genomes for metagenomic binning, comparative biology and taxonomic classification.</title>
        <authorList>
            <person name="Goeker M."/>
        </authorList>
    </citation>
    <scope>NUCLEOTIDE SEQUENCE [LARGE SCALE GENOMIC DNA]</scope>
    <source>
        <strain evidence="1 2">DSM 11099</strain>
    </source>
</reference>
<protein>
    <submittedName>
        <fullName evidence="1">Multidrug efflux pump subunit AcrA (Membrane-fusion protein)</fullName>
    </submittedName>
</protein>
<dbReference type="RefSeq" id="WP_183831791.1">
    <property type="nucleotide sequence ID" value="NZ_JACHEU010000002.1"/>
</dbReference>
<organism evidence="1 2">
    <name type="scientific">Aquamicrobium lusatiense</name>
    <dbReference type="NCBI Taxonomy" id="89772"/>
    <lineage>
        <taxon>Bacteria</taxon>
        <taxon>Pseudomonadati</taxon>
        <taxon>Pseudomonadota</taxon>
        <taxon>Alphaproteobacteria</taxon>
        <taxon>Hyphomicrobiales</taxon>
        <taxon>Phyllobacteriaceae</taxon>
        <taxon>Aquamicrobium</taxon>
    </lineage>
</organism>
<evidence type="ECO:0000313" key="2">
    <source>
        <dbReference type="Proteomes" id="UP000533306"/>
    </source>
</evidence>
<sequence length="204" mass="21876">MSAAALWDFLPDFGRSNDNARHEPVHASAEARVAAPDVDALIAQAVFRAEAELGERMAQEHAAQLAVERENAALEAQALLQSLGTDLGELVSARMDQLQDQLCEAMGAAAARTIGGVLTETLRERSLAELARTVAATLADTEAIRIEVRGPAHLFETFSKMLGERAGRLAFTEAPGFDLTVSIDETVIETRMNEWSAALSGMLS</sequence>
<dbReference type="Proteomes" id="UP000533306">
    <property type="component" value="Unassembled WGS sequence"/>
</dbReference>
<comment type="caution">
    <text evidence="1">The sequence shown here is derived from an EMBL/GenBank/DDBJ whole genome shotgun (WGS) entry which is preliminary data.</text>
</comment>